<dbReference type="EMBL" id="FNHU01000027">
    <property type="protein sequence ID" value="SDN33830.1"/>
    <property type="molecule type" value="Genomic_DNA"/>
</dbReference>
<dbReference type="PANTHER" id="PTHR46889:SF4">
    <property type="entry name" value="TRANSPOSASE INSO FOR INSERTION SEQUENCE ELEMENT IS911B-RELATED"/>
    <property type="match status" value="1"/>
</dbReference>
<organism evidence="2 3">
    <name type="scientific">Actinomyces ruminicola</name>
    <dbReference type="NCBI Taxonomy" id="332524"/>
    <lineage>
        <taxon>Bacteria</taxon>
        <taxon>Bacillati</taxon>
        <taxon>Actinomycetota</taxon>
        <taxon>Actinomycetes</taxon>
        <taxon>Actinomycetales</taxon>
        <taxon>Actinomycetaceae</taxon>
        <taxon>Actinomyces</taxon>
    </lineage>
</organism>
<dbReference type="GO" id="GO:0003676">
    <property type="term" value="F:nucleic acid binding"/>
    <property type="evidence" value="ECO:0007669"/>
    <property type="project" value="InterPro"/>
</dbReference>
<proteinExistence type="predicted"/>
<dbReference type="RefSeq" id="WP_092613314.1">
    <property type="nucleotide sequence ID" value="NZ_FNHU01000027.1"/>
</dbReference>
<dbReference type="InterPro" id="IPR036397">
    <property type="entry name" value="RNaseH_sf"/>
</dbReference>
<name>A0A1H0AJV4_9ACTO</name>
<sequence>MGGTPTYVRTLSGWVYVAFVTDVYSRRIVGWQTSTSLYTDLALDALRMGIWQRQREGADLKGLVHHSDRGAAVPGDPLRAGPVRL</sequence>
<dbReference type="PANTHER" id="PTHR46889">
    <property type="entry name" value="TRANSPOSASE INSF FOR INSERTION SEQUENCE IS3B-RELATED"/>
    <property type="match status" value="1"/>
</dbReference>
<dbReference type="Pfam" id="PF00665">
    <property type="entry name" value="rve"/>
    <property type="match status" value="1"/>
</dbReference>
<evidence type="ECO:0000313" key="2">
    <source>
        <dbReference type="EMBL" id="SDN33830.1"/>
    </source>
</evidence>
<accession>A0A1H0AJV4</accession>
<reference evidence="2 3" key="1">
    <citation type="submission" date="2016-10" db="EMBL/GenBank/DDBJ databases">
        <authorList>
            <person name="de Groot N.N."/>
        </authorList>
    </citation>
    <scope>NUCLEOTIDE SEQUENCE [LARGE SCALE GENOMIC DNA]</scope>
    <source>
        <strain evidence="2 3">KPR-7B</strain>
    </source>
</reference>
<dbReference type="OrthoDB" id="3254719at2"/>
<dbReference type="AlphaFoldDB" id="A0A1H0AJV4"/>
<protein>
    <submittedName>
        <fullName evidence="2">Integrase core domain-containing protein</fullName>
    </submittedName>
</protein>
<dbReference type="InterPro" id="IPR001584">
    <property type="entry name" value="Integrase_cat-core"/>
</dbReference>
<dbReference type="Gene3D" id="3.30.420.10">
    <property type="entry name" value="Ribonuclease H-like superfamily/Ribonuclease H"/>
    <property type="match status" value="1"/>
</dbReference>
<feature type="domain" description="Integrase catalytic" evidence="1">
    <location>
        <begin position="6"/>
        <end position="72"/>
    </location>
</feature>
<dbReference type="GO" id="GO:0015074">
    <property type="term" value="P:DNA integration"/>
    <property type="evidence" value="ECO:0007669"/>
    <property type="project" value="InterPro"/>
</dbReference>
<dbReference type="InterPro" id="IPR012337">
    <property type="entry name" value="RNaseH-like_sf"/>
</dbReference>
<gene>
    <name evidence="2" type="ORF">SAMN04487766_12710</name>
</gene>
<evidence type="ECO:0000313" key="3">
    <source>
        <dbReference type="Proteomes" id="UP000199671"/>
    </source>
</evidence>
<dbReference type="SUPFAM" id="SSF53098">
    <property type="entry name" value="Ribonuclease H-like"/>
    <property type="match status" value="1"/>
</dbReference>
<evidence type="ECO:0000259" key="1">
    <source>
        <dbReference type="Pfam" id="PF00665"/>
    </source>
</evidence>
<dbReference type="Proteomes" id="UP000199671">
    <property type="component" value="Unassembled WGS sequence"/>
</dbReference>
<dbReference type="InterPro" id="IPR050900">
    <property type="entry name" value="Transposase_IS3/IS150/IS904"/>
</dbReference>